<dbReference type="AlphaFoldDB" id="A0A0K2TXP2"/>
<organism evidence="1">
    <name type="scientific">Lepeophtheirus salmonis</name>
    <name type="common">Salmon louse</name>
    <name type="synonym">Caligus salmonis</name>
    <dbReference type="NCBI Taxonomy" id="72036"/>
    <lineage>
        <taxon>Eukaryota</taxon>
        <taxon>Metazoa</taxon>
        <taxon>Ecdysozoa</taxon>
        <taxon>Arthropoda</taxon>
        <taxon>Crustacea</taxon>
        <taxon>Multicrustacea</taxon>
        <taxon>Hexanauplia</taxon>
        <taxon>Copepoda</taxon>
        <taxon>Siphonostomatoida</taxon>
        <taxon>Caligidae</taxon>
        <taxon>Lepeophtheirus</taxon>
    </lineage>
</organism>
<name>A0A0K2TXP2_LEPSM</name>
<sequence>MKLLLKSYTGHGPFLGS</sequence>
<reference evidence="1" key="1">
    <citation type="submission" date="2014-05" db="EMBL/GenBank/DDBJ databases">
        <authorList>
            <person name="Chronopoulou M."/>
        </authorList>
    </citation>
    <scope>NUCLEOTIDE SEQUENCE</scope>
    <source>
        <tissue evidence="1">Whole organism</tissue>
    </source>
</reference>
<evidence type="ECO:0000313" key="1">
    <source>
        <dbReference type="EMBL" id="CDW30447.1"/>
    </source>
</evidence>
<proteinExistence type="predicted"/>
<dbReference type="EMBL" id="HACA01013086">
    <property type="protein sequence ID" value="CDW30447.1"/>
    <property type="molecule type" value="Transcribed_RNA"/>
</dbReference>
<protein>
    <submittedName>
        <fullName evidence="1">Uncharacterized protein</fullName>
    </submittedName>
</protein>
<accession>A0A0K2TXP2</accession>